<dbReference type="InterPro" id="IPR009875">
    <property type="entry name" value="PilZ_domain"/>
</dbReference>
<feature type="domain" description="PilZ" evidence="1">
    <location>
        <begin position="135"/>
        <end position="215"/>
    </location>
</feature>
<evidence type="ECO:0000259" key="1">
    <source>
        <dbReference type="Pfam" id="PF07238"/>
    </source>
</evidence>
<keyword evidence="3" id="KW-1185">Reference proteome</keyword>
<sequence>MTARIILLIHNLSGLLADIMMQDKRRSPRRKVRFRQAILATSSRDYLDGGAFVDISKSGARIRRQSSGELPKLVTVIDVSACCYRIAKVVWVGENDFGVNFSSAEFEISPAEMAALLALDRKPKADHPRKPKALEKRRWPRMRTRLRPVVLATIDQRFLADSQMVDVSAGGARLRCGDLQAIPKSIIVYDVAERCARRGEIVWKGGSDLGISFTSDAFKASPATLKRRHSAIG</sequence>
<name>A0A939FZ27_9HYPH</name>
<dbReference type="AlphaFoldDB" id="A0A939FZ27"/>
<dbReference type="GO" id="GO:0035438">
    <property type="term" value="F:cyclic-di-GMP binding"/>
    <property type="evidence" value="ECO:0007669"/>
    <property type="project" value="InterPro"/>
</dbReference>
<reference evidence="2" key="1">
    <citation type="submission" date="2021-03" db="EMBL/GenBank/DDBJ databases">
        <title>Whole genome sequence of Jiella sp. CQZ9-1.</title>
        <authorList>
            <person name="Tuo L."/>
        </authorList>
    </citation>
    <scope>NUCLEOTIDE SEQUENCE</scope>
    <source>
        <strain evidence="2">CQZ9-1</strain>
    </source>
</reference>
<evidence type="ECO:0000313" key="2">
    <source>
        <dbReference type="EMBL" id="MBO0662147.1"/>
    </source>
</evidence>
<organism evidence="2 3">
    <name type="scientific">Jiella flava</name>
    <dbReference type="NCBI Taxonomy" id="2816857"/>
    <lineage>
        <taxon>Bacteria</taxon>
        <taxon>Pseudomonadati</taxon>
        <taxon>Pseudomonadota</taxon>
        <taxon>Alphaproteobacteria</taxon>
        <taxon>Hyphomicrobiales</taxon>
        <taxon>Aurantimonadaceae</taxon>
        <taxon>Jiella</taxon>
    </lineage>
</organism>
<dbReference type="SUPFAM" id="SSF141371">
    <property type="entry name" value="PilZ domain-like"/>
    <property type="match status" value="1"/>
</dbReference>
<dbReference type="Pfam" id="PF07238">
    <property type="entry name" value="PilZ"/>
    <property type="match status" value="1"/>
</dbReference>
<comment type="caution">
    <text evidence="2">The sequence shown here is derived from an EMBL/GenBank/DDBJ whole genome shotgun (WGS) entry which is preliminary data.</text>
</comment>
<protein>
    <recommendedName>
        <fullName evidence="1">PilZ domain-containing protein</fullName>
    </recommendedName>
</protein>
<proteinExistence type="predicted"/>
<evidence type="ECO:0000313" key="3">
    <source>
        <dbReference type="Proteomes" id="UP000664122"/>
    </source>
</evidence>
<dbReference type="EMBL" id="JAFMPP010000003">
    <property type="protein sequence ID" value="MBO0662147.1"/>
    <property type="molecule type" value="Genomic_DNA"/>
</dbReference>
<accession>A0A939FZ27</accession>
<dbReference type="Proteomes" id="UP000664122">
    <property type="component" value="Unassembled WGS sequence"/>
</dbReference>
<gene>
    <name evidence="2" type="ORF">J1C48_06140</name>
</gene>
<dbReference type="RefSeq" id="WP_207256892.1">
    <property type="nucleotide sequence ID" value="NZ_JAFMPP010000003.1"/>
</dbReference>